<dbReference type="InterPro" id="IPR027266">
    <property type="entry name" value="TrmE/GcvT-like"/>
</dbReference>
<dbReference type="InterPro" id="IPR017703">
    <property type="entry name" value="YgfZ/GCV_T_CS"/>
</dbReference>
<keyword evidence="4" id="KW-1185">Reference proteome</keyword>
<evidence type="ECO:0000256" key="1">
    <source>
        <dbReference type="ARBA" id="ARBA00022946"/>
    </source>
</evidence>
<evidence type="ECO:0000313" key="4">
    <source>
        <dbReference type="Proteomes" id="UP001314181"/>
    </source>
</evidence>
<dbReference type="InterPro" id="IPR045179">
    <property type="entry name" value="YgfZ/GcvT"/>
</dbReference>
<dbReference type="PIRSF" id="PIRSF006487">
    <property type="entry name" value="GcvT"/>
    <property type="match status" value="1"/>
</dbReference>
<organism evidence="3 4">
    <name type="scientific">Candidatus Xenohaliotis californiensis</name>
    <dbReference type="NCBI Taxonomy" id="84677"/>
    <lineage>
        <taxon>Bacteria</taxon>
        <taxon>Pseudomonadati</taxon>
        <taxon>Pseudomonadota</taxon>
        <taxon>Alphaproteobacteria</taxon>
        <taxon>Rickettsiales</taxon>
        <taxon>Anaplasmataceae</taxon>
        <taxon>Candidatus Xenohaliotis</taxon>
    </lineage>
</organism>
<gene>
    <name evidence="3" type="ORF">CAXC1_50021</name>
</gene>
<reference evidence="3 4" key="1">
    <citation type="submission" date="2024-01" db="EMBL/GenBank/DDBJ databases">
        <authorList>
            <person name="Kunselman E."/>
        </authorList>
    </citation>
    <scope>NUCLEOTIDE SEQUENCE [LARGE SCALE GENOMIC DNA]</scope>
    <source>
        <strain evidence="3">2 abalone samples</strain>
    </source>
</reference>
<dbReference type="PANTHER" id="PTHR22602">
    <property type="entry name" value="TRANSFERASE CAF17, MITOCHONDRIAL-RELATED"/>
    <property type="match status" value="1"/>
</dbReference>
<dbReference type="InterPro" id="IPR057460">
    <property type="entry name" value="CAF17_C"/>
</dbReference>
<name>A0ABP0ETV8_9RICK</name>
<protein>
    <submittedName>
        <fullName evidence="3">tRNA-modifying protein YgfZ</fullName>
    </submittedName>
</protein>
<dbReference type="PANTHER" id="PTHR22602:SF0">
    <property type="entry name" value="TRANSFERASE CAF17, MITOCHONDRIAL-RELATED"/>
    <property type="match status" value="1"/>
</dbReference>
<dbReference type="NCBIfam" id="TIGR03317">
    <property type="entry name" value="ygfZ_signature"/>
    <property type="match status" value="1"/>
</dbReference>
<dbReference type="SUPFAM" id="SSF103025">
    <property type="entry name" value="Folate-binding domain"/>
    <property type="match status" value="1"/>
</dbReference>
<evidence type="ECO:0000259" key="2">
    <source>
        <dbReference type="Pfam" id="PF25455"/>
    </source>
</evidence>
<comment type="caution">
    <text evidence="3">The sequence shown here is derived from an EMBL/GenBank/DDBJ whole genome shotgun (WGS) entry which is preliminary data.</text>
</comment>
<evidence type="ECO:0000313" key="3">
    <source>
        <dbReference type="EMBL" id="CAK8163462.1"/>
    </source>
</evidence>
<keyword evidence="1" id="KW-0809">Transit peptide</keyword>
<proteinExistence type="predicted"/>
<feature type="domain" description="CAF17 C-terminal" evidence="2">
    <location>
        <begin position="198"/>
        <end position="242"/>
    </location>
</feature>
<dbReference type="Proteomes" id="UP001314181">
    <property type="component" value="Unassembled WGS sequence"/>
</dbReference>
<sequence length="246" mass="27136">MIIELTNRSILLVDGIDAGSFLLRVTTNSIKQNGLTYSAILTPKGIVVNDFFIFAQEEWFAIDCNTACLEELVSLLTMYKLSSKVAVRCADEFVVFSSENMVDGALCCYADPRSSAMGYRLLVNRGSAASFLVDASIDDYDCKRIEHFIPEVCKDILPNTHYPFDYGLDFINCIDFNKGCYIGQEVTCMMKYRKKRCKRLCIVKGVGFPKAGEILLLNGSKVGIMGSNVGGVGLALIEIALINGRP</sequence>
<dbReference type="Pfam" id="PF25455">
    <property type="entry name" value="Beta-barrel_CAF17_C"/>
    <property type="match status" value="1"/>
</dbReference>
<accession>A0ABP0ETV8</accession>
<dbReference type="Gene3D" id="3.30.1360.120">
    <property type="entry name" value="Probable tRNA modification gtpase trme, domain 1"/>
    <property type="match status" value="2"/>
</dbReference>
<dbReference type="EMBL" id="CAWVOK010000031">
    <property type="protein sequence ID" value="CAK8163462.1"/>
    <property type="molecule type" value="Genomic_DNA"/>
</dbReference>